<feature type="transmembrane region" description="Helical" evidence="8">
    <location>
        <begin position="278"/>
        <end position="297"/>
    </location>
</feature>
<dbReference type="Pfam" id="PF03600">
    <property type="entry name" value="CitMHS"/>
    <property type="match status" value="1"/>
</dbReference>
<gene>
    <name evidence="10" type="ORF">DHW61_16400</name>
</gene>
<protein>
    <submittedName>
        <fullName evidence="10">Arsenic transporter</fullName>
    </submittedName>
</protein>
<name>A0A3D2X9Y4_9FIRM</name>
<feature type="transmembrane region" description="Helical" evidence="8">
    <location>
        <begin position="26"/>
        <end position="46"/>
    </location>
</feature>
<sequence length="422" mass="45492">MLITALILFIITYVLMLSLSKYRYLVAITSAFLFVVIGILPVTKVFPSVDFNVILMIAGTMGTVSLFIESKMPSLLSDLLIRKATNVCSAVVVLSLFAGVISAFVDNVATVLMVAPVGLAIAKKVKISPVPVLISIAVSSNLQGAATLVGDTTSILLGNYANMDFLDFFFMNGKPGIFWAVELGAVATLLVLSMIFRKEKQPITVVEMTKVTDFIPTILLCGTVVSLILASFIPHKPAITNGIICVGFFLVGIIWSIIKNGNFSSAIKALKEIDYQTLLLLAGLFVVIAGITEAGVINKISEYFVLIAGDNVFIVYTLLVFASVIFSAFIDNIPYVATMLPVVSSIATMMNVEPYLLYFGLLIGATLGGNLTPIGASANITAIGILRKDGYEVKTKDFMRIGVPFTLMAVWIGYVFIWAVYH</sequence>
<dbReference type="EMBL" id="DPVV01000536">
    <property type="protein sequence ID" value="HCL03960.1"/>
    <property type="molecule type" value="Genomic_DNA"/>
</dbReference>
<feature type="transmembrane region" description="Helical" evidence="8">
    <location>
        <begin position="53"/>
        <end position="70"/>
    </location>
</feature>
<feature type="domain" description="Citrate transporter-like" evidence="9">
    <location>
        <begin position="14"/>
        <end position="363"/>
    </location>
</feature>
<proteinExistence type="inferred from homology"/>
<accession>A0A3D2X9Y4</accession>
<evidence type="ECO:0000256" key="1">
    <source>
        <dbReference type="ARBA" id="ARBA00004651"/>
    </source>
</evidence>
<dbReference type="GO" id="GO:0015105">
    <property type="term" value="F:arsenite transmembrane transporter activity"/>
    <property type="evidence" value="ECO:0007669"/>
    <property type="project" value="InterPro"/>
</dbReference>
<dbReference type="PANTHER" id="PTHR43568:SF1">
    <property type="entry name" value="P PROTEIN"/>
    <property type="match status" value="1"/>
</dbReference>
<organism evidence="10 11">
    <name type="scientific">Lachnoclostridium phytofermentans</name>
    <dbReference type="NCBI Taxonomy" id="66219"/>
    <lineage>
        <taxon>Bacteria</taxon>
        <taxon>Bacillati</taxon>
        <taxon>Bacillota</taxon>
        <taxon>Clostridia</taxon>
        <taxon>Lachnospirales</taxon>
        <taxon>Lachnospiraceae</taxon>
    </lineage>
</organism>
<evidence type="ECO:0000256" key="2">
    <source>
        <dbReference type="ARBA" id="ARBA00009843"/>
    </source>
</evidence>
<dbReference type="InterPro" id="IPR000802">
    <property type="entry name" value="Arsenical_pump_ArsB"/>
</dbReference>
<dbReference type="Proteomes" id="UP000262969">
    <property type="component" value="Unassembled WGS sequence"/>
</dbReference>
<evidence type="ECO:0000256" key="7">
    <source>
        <dbReference type="ARBA" id="ARBA00023136"/>
    </source>
</evidence>
<evidence type="ECO:0000313" key="10">
    <source>
        <dbReference type="EMBL" id="HCL03960.1"/>
    </source>
</evidence>
<evidence type="ECO:0000256" key="3">
    <source>
        <dbReference type="ARBA" id="ARBA00022448"/>
    </source>
</evidence>
<dbReference type="GO" id="GO:0005886">
    <property type="term" value="C:plasma membrane"/>
    <property type="evidence" value="ECO:0007669"/>
    <property type="project" value="UniProtKB-SubCell"/>
</dbReference>
<evidence type="ECO:0000256" key="6">
    <source>
        <dbReference type="ARBA" id="ARBA00022989"/>
    </source>
</evidence>
<dbReference type="PANTHER" id="PTHR43568">
    <property type="entry name" value="P PROTEIN"/>
    <property type="match status" value="1"/>
</dbReference>
<comment type="similarity">
    <text evidence="2">Belongs to the CitM (TC 2.A.11) transporter family.</text>
</comment>
<evidence type="ECO:0000256" key="8">
    <source>
        <dbReference type="SAM" id="Phobius"/>
    </source>
</evidence>
<dbReference type="AlphaFoldDB" id="A0A3D2X9Y4"/>
<comment type="subcellular location">
    <subcellularLocation>
        <location evidence="1">Cell membrane</location>
        <topology evidence="1">Multi-pass membrane protein</topology>
    </subcellularLocation>
</comment>
<feature type="transmembrane region" description="Helical" evidence="8">
    <location>
        <begin position="356"/>
        <end position="386"/>
    </location>
</feature>
<evidence type="ECO:0000259" key="9">
    <source>
        <dbReference type="Pfam" id="PF03600"/>
    </source>
</evidence>
<evidence type="ECO:0000256" key="5">
    <source>
        <dbReference type="ARBA" id="ARBA00022692"/>
    </source>
</evidence>
<feature type="transmembrane region" description="Helical" evidence="8">
    <location>
        <begin position="217"/>
        <end position="233"/>
    </location>
</feature>
<keyword evidence="4" id="KW-1003">Cell membrane</keyword>
<evidence type="ECO:0000313" key="11">
    <source>
        <dbReference type="Proteomes" id="UP000262969"/>
    </source>
</evidence>
<dbReference type="PRINTS" id="PR00758">
    <property type="entry name" value="ARSENICPUMP"/>
</dbReference>
<keyword evidence="6 8" id="KW-1133">Transmembrane helix</keyword>
<keyword evidence="5 8" id="KW-0812">Transmembrane</keyword>
<feature type="transmembrane region" description="Helical" evidence="8">
    <location>
        <begin position="303"/>
        <end position="326"/>
    </location>
</feature>
<feature type="transmembrane region" description="Helical" evidence="8">
    <location>
        <begin position="177"/>
        <end position="196"/>
    </location>
</feature>
<feature type="transmembrane region" description="Helical" evidence="8">
    <location>
        <begin position="239"/>
        <end position="258"/>
    </location>
</feature>
<keyword evidence="3" id="KW-0813">Transport</keyword>
<dbReference type="InterPro" id="IPR051475">
    <property type="entry name" value="Diverse_Ion_Transporter"/>
</dbReference>
<feature type="transmembrane region" description="Helical" evidence="8">
    <location>
        <begin position="398"/>
        <end position="421"/>
    </location>
</feature>
<dbReference type="InterPro" id="IPR004680">
    <property type="entry name" value="Cit_transptr-like_dom"/>
</dbReference>
<reference evidence="10 11" key="1">
    <citation type="journal article" date="2018" name="Nat. Biotechnol.">
        <title>A standardized bacterial taxonomy based on genome phylogeny substantially revises the tree of life.</title>
        <authorList>
            <person name="Parks D.H."/>
            <person name="Chuvochina M."/>
            <person name="Waite D.W."/>
            <person name="Rinke C."/>
            <person name="Skarshewski A."/>
            <person name="Chaumeil P.A."/>
            <person name="Hugenholtz P."/>
        </authorList>
    </citation>
    <scope>NUCLEOTIDE SEQUENCE [LARGE SCALE GENOMIC DNA]</scope>
    <source>
        <strain evidence="10">UBA11728</strain>
    </source>
</reference>
<comment type="caution">
    <text evidence="10">The sequence shown here is derived from an EMBL/GenBank/DDBJ whole genome shotgun (WGS) entry which is preliminary data.</text>
</comment>
<feature type="transmembrane region" description="Helical" evidence="8">
    <location>
        <begin position="90"/>
        <end position="120"/>
    </location>
</feature>
<keyword evidence="7 8" id="KW-0472">Membrane</keyword>
<evidence type="ECO:0000256" key="4">
    <source>
        <dbReference type="ARBA" id="ARBA00022475"/>
    </source>
</evidence>